<keyword evidence="2 3" id="KW-0040">ANK repeat</keyword>
<dbReference type="PANTHER" id="PTHR24198:SF165">
    <property type="entry name" value="ANKYRIN REPEAT-CONTAINING PROTEIN-RELATED"/>
    <property type="match status" value="1"/>
</dbReference>
<feature type="repeat" description="ANK" evidence="3">
    <location>
        <begin position="134"/>
        <end position="163"/>
    </location>
</feature>
<dbReference type="SUPFAM" id="SSF48403">
    <property type="entry name" value="Ankyrin repeat"/>
    <property type="match status" value="1"/>
</dbReference>
<dbReference type="PROSITE" id="PS50181">
    <property type="entry name" value="FBOX"/>
    <property type="match status" value="1"/>
</dbReference>
<keyword evidence="6" id="KW-1185">Reference proteome</keyword>
<keyword evidence="1" id="KW-0677">Repeat</keyword>
<accession>A0AAV7IJ24</accession>
<evidence type="ECO:0000259" key="4">
    <source>
        <dbReference type="PROSITE" id="PS50181"/>
    </source>
</evidence>
<dbReference type="PROSITE" id="PS50088">
    <property type="entry name" value="ANK_REPEAT"/>
    <property type="match status" value="3"/>
</dbReference>
<evidence type="ECO:0000256" key="1">
    <source>
        <dbReference type="ARBA" id="ARBA00022737"/>
    </source>
</evidence>
<evidence type="ECO:0000256" key="3">
    <source>
        <dbReference type="PROSITE-ProRule" id="PRU00023"/>
    </source>
</evidence>
<dbReference type="SMART" id="SM00248">
    <property type="entry name" value="ANK"/>
    <property type="match status" value="7"/>
</dbReference>
<name>A0AAV7IJ24_COTGL</name>
<dbReference type="Pfam" id="PF09372">
    <property type="entry name" value="PRANC"/>
    <property type="match status" value="1"/>
</dbReference>
<evidence type="ECO:0000313" key="6">
    <source>
        <dbReference type="Proteomes" id="UP000826195"/>
    </source>
</evidence>
<dbReference type="InterPro" id="IPR001810">
    <property type="entry name" value="F-box_dom"/>
</dbReference>
<dbReference type="Pfam" id="PF12796">
    <property type="entry name" value="Ank_2"/>
    <property type="match status" value="1"/>
</dbReference>
<feature type="domain" description="F-box" evidence="4">
    <location>
        <begin position="489"/>
        <end position="517"/>
    </location>
</feature>
<protein>
    <recommendedName>
        <fullName evidence="4">F-box domain-containing protein</fullName>
    </recommendedName>
</protein>
<evidence type="ECO:0000313" key="5">
    <source>
        <dbReference type="EMBL" id="KAH0561561.1"/>
    </source>
</evidence>
<proteinExistence type="predicted"/>
<dbReference type="InterPro" id="IPR018272">
    <property type="entry name" value="PRANC_domain"/>
</dbReference>
<comment type="caution">
    <text evidence="5">The sequence shown here is derived from an EMBL/GenBank/DDBJ whole genome shotgun (WGS) entry which is preliminary data.</text>
</comment>
<feature type="repeat" description="ANK" evidence="3">
    <location>
        <begin position="166"/>
        <end position="198"/>
    </location>
</feature>
<reference evidence="5 6" key="1">
    <citation type="journal article" date="2021" name="J. Hered.">
        <title>A chromosome-level genome assembly of the parasitoid wasp, Cotesia glomerata (Hymenoptera: Braconidae).</title>
        <authorList>
            <person name="Pinto B.J."/>
            <person name="Weis J.J."/>
            <person name="Gamble T."/>
            <person name="Ode P.J."/>
            <person name="Paul R."/>
            <person name="Zaspel J.M."/>
        </authorList>
    </citation>
    <scope>NUCLEOTIDE SEQUENCE [LARGE SCALE GENOMIC DNA]</scope>
    <source>
        <strain evidence="5">CgM1</strain>
    </source>
</reference>
<gene>
    <name evidence="5" type="ORF">KQX54_017649</name>
</gene>
<dbReference type="PANTHER" id="PTHR24198">
    <property type="entry name" value="ANKYRIN REPEAT AND PROTEIN KINASE DOMAIN-CONTAINING PROTEIN"/>
    <property type="match status" value="1"/>
</dbReference>
<dbReference type="EMBL" id="JAHXZJ010000374">
    <property type="protein sequence ID" value="KAH0561561.1"/>
    <property type="molecule type" value="Genomic_DNA"/>
</dbReference>
<feature type="repeat" description="ANK" evidence="3">
    <location>
        <begin position="309"/>
        <end position="342"/>
    </location>
</feature>
<dbReference type="PROSITE" id="PS50297">
    <property type="entry name" value="ANK_REP_REGION"/>
    <property type="match status" value="2"/>
</dbReference>
<sequence>MSSLKISLEDSGNLLRLRKNQLVFKGHLMITPIILTTEFKVQKPSNSKPIFRKVQLCINQYYSSTKMAVNSCDVKLIQNLLKFGDFNVNSIFSWDRYRQISVLQFAILNSCDELIDFLLKNHVELNISTNFLGTALHVAIKQKNLDVVKKLVSSGADINIMPSHYETLPPLHRAIESGTHDITEFLVKSGADVNLVAYKAKLTLGWCNCSPLNLAILLTNVPVVELLLKHNAIIDQGSNELRSSLLLAVLSRYDIEIFQILEKFGAKFEIIKDGKYTEEFIKTVTQDNVEIFKIFVKKRDNFLDISALNGDTIADLVVALGSNKNILRYLLDYGINVNKVNKNNLSLLDATKKINILQTLIYNLPGDESLEIIEMIENHIIKLSVAGLYVNEKNSKAVNSEHFKSCREKCEKEINELKTIKISNTNFSYFDVVVKNLHKLAVGLRHSDFCFNTETVLDEFPVYGSIMIEKLRRAVKRKELLNNATELYHILYKDLPDLVIRNIFNYLNDEDLKLLSQ</sequence>
<dbReference type="Gene3D" id="1.25.40.20">
    <property type="entry name" value="Ankyrin repeat-containing domain"/>
    <property type="match status" value="1"/>
</dbReference>
<dbReference type="AlphaFoldDB" id="A0AAV7IJ24"/>
<dbReference type="InterPro" id="IPR002110">
    <property type="entry name" value="Ankyrin_rpt"/>
</dbReference>
<evidence type="ECO:0000256" key="2">
    <source>
        <dbReference type="ARBA" id="ARBA00023043"/>
    </source>
</evidence>
<dbReference type="Proteomes" id="UP000826195">
    <property type="component" value="Unassembled WGS sequence"/>
</dbReference>
<dbReference type="InterPro" id="IPR036770">
    <property type="entry name" value="Ankyrin_rpt-contain_sf"/>
</dbReference>
<organism evidence="5 6">
    <name type="scientific">Cotesia glomerata</name>
    <name type="common">Lepidopteran parasitic wasp</name>
    <name type="synonym">Apanteles glomeratus</name>
    <dbReference type="NCBI Taxonomy" id="32391"/>
    <lineage>
        <taxon>Eukaryota</taxon>
        <taxon>Metazoa</taxon>
        <taxon>Ecdysozoa</taxon>
        <taxon>Arthropoda</taxon>
        <taxon>Hexapoda</taxon>
        <taxon>Insecta</taxon>
        <taxon>Pterygota</taxon>
        <taxon>Neoptera</taxon>
        <taxon>Endopterygota</taxon>
        <taxon>Hymenoptera</taxon>
        <taxon>Apocrita</taxon>
        <taxon>Ichneumonoidea</taxon>
        <taxon>Braconidae</taxon>
        <taxon>Microgastrinae</taxon>
        <taxon>Cotesia</taxon>
    </lineage>
</organism>